<dbReference type="EMBL" id="MU155161">
    <property type="protein sequence ID" value="KAF9482800.1"/>
    <property type="molecule type" value="Genomic_DNA"/>
</dbReference>
<dbReference type="GO" id="GO:0043138">
    <property type="term" value="F:3'-5' DNA helicase activity"/>
    <property type="evidence" value="ECO:0007669"/>
    <property type="project" value="UniProtKB-EC"/>
</dbReference>
<feature type="compositionally biased region" description="Basic and acidic residues" evidence="1">
    <location>
        <begin position="392"/>
        <end position="410"/>
    </location>
</feature>
<evidence type="ECO:0000256" key="1">
    <source>
        <dbReference type="SAM" id="MobiDB-lite"/>
    </source>
</evidence>
<proteinExistence type="predicted"/>
<dbReference type="GO" id="GO:0016787">
    <property type="term" value="F:hydrolase activity"/>
    <property type="evidence" value="ECO:0007669"/>
    <property type="project" value="UniProtKB-KW"/>
</dbReference>
<accession>A0A9P6D467</accession>
<name>A0A9P6D467_9AGAR</name>
<protein>
    <submittedName>
        <fullName evidence="2">Uncharacterized protein</fullName>
    </submittedName>
</protein>
<reference evidence="2" key="1">
    <citation type="submission" date="2020-11" db="EMBL/GenBank/DDBJ databases">
        <authorList>
            <consortium name="DOE Joint Genome Institute"/>
            <person name="Ahrendt S."/>
            <person name="Riley R."/>
            <person name="Andreopoulos W."/>
            <person name="Labutti K."/>
            <person name="Pangilinan J."/>
            <person name="Ruiz-Duenas F.J."/>
            <person name="Barrasa J.M."/>
            <person name="Sanchez-Garcia M."/>
            <person name="Camarero S."/>
            <person name="Miyauchi S."/>
            <person name="Serrano A."/>
            <person name="Linde D."/>
            <person name="Babiker R."/>
            <person name="Drula E."/>
            <person name="Ayuso-Fernandez I."/>
            <person name="Pacheco R."/>
            <person name="Padilla G."/>
            <person name="Ferreira P."/>
            <person name="Barriuso J."/>
            <person name="Kellner H."/>
            <person name="Castanera R."/>
            <person name="Alfaro M."/>
            <person name="Ramirez L."/>
            <person name="Pisabarro A.G."/>
            <person name="Kuo A."/>
            <person name="Tritt A."/>
            <person name="Lipzen A."/>
            <person name="He G."/>
            <person name="Yan M."/>
            <person name="Ng V."/>
            <person name="Cullen D."/>
            <person name="Martin F."/>
            <person name="Rosso M.-N."/>
            <person name="Henrissat B."/>
            <person name="Hibbett D."/>
            <person name="Martinez A.T."/>
            <person name="Grigoriev I.V."/>
        </authorList>
    </citation>
    <scope>NUCLEOTIDE SEQUENCE</scope>
    <source>
        <strain evidence="2">CIRM-BRFM 674</strain>
    </source>
</reference>
<dbReference type="Proteomes" id="UP000807469">
    <property type="component" value="Unassembled WGS sequence"/>
</dbReference>
<dbReference type="PANTHER" id="PTHR47835:SF3">
    <property type="entry name" value="HELICASE FOR MEIOSIS 1"/>
    <property type="match status" value="1"/>
</dbReference>
<organism evidence="2 3">
    <name type="scientific">Pholiota conissans</name>
    <dbReference type="NCBI Taxonomy" id="109636"/>
    <lineage>
        <taxon>Eukaryota</taxon>
        <taxon>Fungi</taxon>
        <taxon>Dikarya</taxon>
        <taxon>Basidiomycota</taxon>
        <taxon>Agaricomycotina</taxon>
        <taxon>Agaricomycetes</taxon>
        <taxon>Agaricomycetidae</taxon>
        <taxon>Agaricales</taxon>
        <taxon>Agaricineae</taxon>
        <taxon>Strophariaceae</taxon>
        <taxon>Pholiota</taxon>
    </lineage>
</organism>
<sequence length="522" mass="57727">MGEKSIKVLAEHGITSFESLRKQSPLKIETLLNRRPPFGLDVLASIADLPCYTLAIKETAIYSDGGKSPVQVDLVIECGLLEQKLVHSSKAKKQRMRAFQTTAVLTLTSDCDLIDLRRIPTKALKGGKSFKVTAELTKPSQSVIVVVTSALQETIAGVVSQHLYKPSIPSSEYPVLDTRPISSIDLDLVGLEDDPDFWNMTLDSSSALGAAKSEIMEDLEDTKKPSKQDESLPIEHPVIEGPNHKVLEAKVRSDGTYECNHTCHNSQETTAKPVSNIQRLRVHPQISAPSKAELKIIKNLDSIHERTQVAQNLQLAAGKRLKLESSRPSKRKIRAPAGYDISFTQLADPEPVKLVEDFSDNDSEDLPEAIIPLPKFSKERQGRIIDNQHSTPVDEKFESSRPNKRIKSDQADMSSSSSTREEYIGLFLDTSDSDSSIEIVIPTKTVKTYPVIQQPPNGVIENENFQETNSLILSNPGLNGDTFAIDNVQNLGGTFQEHRVEIVDDEFAELDAWLQSESVDIL</sequence>
<dbReference type="AlphaFoldDB" id="A0A9P6D467"/>
<dbReference type="InterPro" id="IPR052247">
    <property type="entry name" value="Meiotic_Crossover_Helicase"/>
</dbReference>
<feature type="region of interest" description="Disordered" evidence="1">
    <location>
        <begin position="380"/>
        <end position="419"/>
    </location>
</feature>
<dbReference type="OrthoDB" id="3067761at2759"/>
<evidence type="ECO:0000313" key="3">
    <source>
        <dbReference type="Proteomes" id="UP000807469"/>
    </source>
</evidence>
<comment type="caution">
    <text evidence="2">The sequence shown here is derived from an EMBL/GenBank/DDBJ whole genome shotgun (WGS) entry which is preliminary data.</text>
</comment>
<keyword evidence="3" id="KW-1185">Reference proteome</keyword>
<evidence type="ECO:0000313" key="2">
    <source>
        <dbReference type="EMBL" id="KAF9482800.1"/>
    </source>
</evidence>
<gene>
    <name evidence="2" type="ORF">BDN70DRAFT_392856</name>
</gene>
<dbReference type="PANTHER" id="PTHR47835">
    <property type="entry name" value="HFM1, ATP DEPENDENT DNA HELICASE HOMOLOG"/>
    <property type="match status" value="1"/>
</dbReference>